<gene>
    <name evidence="17" type="primary">FAN1</name>
</gene>
<comment type="function">
    <text evidence="13">Nuclease required for the repair of DNA interstrand cross-links (ICL). Acts as a 5'-3' exonuclease that anchors at a cut end of DNA and cleaves DNA successively at every third nucleotide, allowing to excise an ICL from one strand through flanking incisions.</text>
</comment>
<dbReference type="InterPro" id="IPR049126">
    <property type="entry name" value="FAN1-like_TPR"/>
</dbReference>
<dbReference type="PANTHER" id="PTHR15749:SF4">
    <property type="entry name" value="FANCONI-ASSOCIATED NUCLEASE 1"/>
    <property type="match status" value="1"/>
</dbReference>
<comment type="catalytic activity">
    <reaction evidence="1 13">
        <text>Hydrolytically removes 5'-nucleotides successively from the 3'-hydroxy termini of 3'-hydroxy-terminated oligonucleotides.</text>
        <dbReference type="EC" id="3.1.4.1"/>
    </reaction>
</comment>
<keyword evidence="5 12" id="KW-0227">DNA damage</keyword>
<proteinExistence type="inferred from homology"/>
<keyword evidence="13" id="KW-0539">Nucleus</keyword>
<dbReference type="InterPro" id="IPR006642">
    <property type="entry name" value="Rad18_UBZ4"/>
</dbReference>
<dbReference type="InterPro" id="IPR049132">
    <property type="entry name" value="FAN1-like_euk"/>
</dbReference>
<dbReference type="CDD" id="cd22326">
    <property type="entry name" value="FAN1-like"/>
    <property type="match status" value="1"/>
</dbReference>
<dbReference type="Pfam" id="PF08774">
    <property type="entry name" value="VRR_NUC"/>
    <property type="match status" value="1"/>
</dbReference>
<keyword evidence="7 13" id="KW-0378">Hydrolase</keyword>
<evidence type="ECO:0000256" key="14">
    <source>
        <dbReference type="SAM" id="MobiDB-lite"/>
    </source>
</evidence>
<keyword evidence="4 13" id="KW-0479">Metal-binding</keyword>
<keyword evidence="9 13" id="KW-0460">Magnesium</keyword>
<keyword evidence="16" id="KW-1185">Reference proteome</keyword>
<keyword evidence="6 12" id="KW-0863">Zinc-finger</keyword>
<feature type="region of interest" description="Disordered" evidence="14">
    <location>
        <begin position="1"/>
        <end position="39"/>
    </location>
</feature>
<sequence length="1046" mass="114265">MAGNGGPGKKGPRGTLSRSDNIRKRASKKSGQGAEDASPSVSIASFFNKVPPSAVPCPLCGQTVSRFQINQHIDEVCPQNRGADDDVILVEPASGAGTSGGDWPSCSSPDSAKDFSAPETNTAPPEGCSLKRKLGVGEQSSPYFKRGNSWRGSDAEPTVGAVKNISLGSLASKLSRRRCAQGGKAGHKCAENCLTPGTGDSAGEHHLGDATPEVVSQKENSFPFPRSKGQHSPNGTLTSVTGTPGRAGDCDPEAVRVGSEDSTRVLTPWGDLDRNDLALPPGGGGERTKSPTDPVPNPGQRAACSATHGEAGSRGLSSGERVLSAPAKPTPFRRNQKSSFRRGDTKQYPTEDCPDFRNETAGGHTRPSERLTSRNTSVTVSGTLPDPSGSAADSGGHPYYLRNFLTVLRAVLEESDDVRLFDEHELLLAGQFYALSGGGQKLYVRLFQRKLSWIKTSKLKYVEIGDDLFPYIEELVGAGFLESDSDLRDLAEVLDLLSAPELKTLAQTFHLANPNAQKQQLLEGFFKLAKQRSIFSSKESGIGSVILKRAKDLAGKSIRLCKGPRDVFSRVLLLFTLTDPMEEEEAGSGGQKALSTLLLVNLGRTAFPAYTVKPEHLIFQDREDFLRYATAVHTSNDIAVAMANRDWEEAHRLYKAAEDTWRTLETHPSLRHHAALPEYLRCFTFGWVYTRILSRGVEILQRLRMYEDAVGQLEDLLAQDVYCTDSRGRWWDRLALNLHQHLKETEKVRSPSLSLDSQELSQPHLPHRVSVVGRGRETVSHCETLNEGRGINPISSSSSLAQVTIKGKLCPQTGMGKSVFITEDPGPEDGGEDNELSVVVCSVEELALAHYKQKGFDQGIHGEGSTFSTLYGLLMWDIVFMDGIPDVFRNPYQSCPLDLYTDSFYENRKEAIEARLQLLHAASPEALTEWIGEVWNAQKGKATALVSWERFSSLEQAQNLVCCFGGPFLSGVCRRLSRDLRHCRGGLPDLVVWRTEDRQFKLVEVKGPNDRLSPKQMLWLAELQRLGAAVEVCHVAAIGSKSERLS</sequence>
<keyword evidence="8" id="KW-0862">Zinc</keyword>
<dbReference type="Pfam" id="PF21170">
    <property type="entry name" value="FAN1_TPR"/>
    <property type="match status" value="1"/>
</dbReference>
<feature type="compositionally biased region" description="Polar residues" evidence="14">
    <location>
        <begin position="230"/>
        <end position="242"/>
    </location>
</feature>
<feature type="region of interest" description="Disordered" evidence="14">
    <location>
        <begin position="92"/>
        <end position="128"/>
    </location>
</feature>
<dbReference type="InterPro" id="IPR049125">
    <property type="entry name" value="FAN1-like_WH"/>
</dbReference>
<dbReference type="SMART" id="SM00990">
    <property type="entry name" value="VRR_NUC"/>
    <property type="match status" value="1"/>
</dbReference>
<evidence type="ECO:0000256" key="9">
    <source>
        <dbReference type="ARBA" id="ARBA00022842"/>
    </source>
</evidence>
<evidence type="ECO:0000256" key="12">
    <source>
        <dbReference type="PROSITE-ProRule" id="PRU01256"/>
    </source>
</evidence>
<evidence type="ECO:0000256" key="8">
    <source>
        <dbReference type="ARBA" id="ARBA00022833"/>
    </source>
</evidence>
<name>A0ABM1KMP1_GEKJA</name>
<evidence type="ECO:0000259" key="15">
    <source>
        <dbReference type="PROSITE" id="PS51908"/>
    </source>
</evidence>
<keyword evidence="11 13" id="KW-0464">Manganese</keyword>
<dbReference type="PROSITE" id="PS51908">
    <property type="entry name" value="ZF_UBZ4"/>
    <property type="match status" value="1"/>
</dbReference>
<dbReference type="InterPro" id="IPR014883">
    <property type="entry name" value="VRR_NUC"/>
</dbReference>
<dbReference type="InterPro" id="IPR049138">
    <property type="entry name" value="Fan1_SAP_met"/>
</dbReference>
<evidence type="ECO:0000256" key="3">
    <source>
        <dbReference type="ARBA" id="ARBA00022722"/>
    </source>
</evidence>
<reference evidence="17" key="1">
    <citation type="submission" date="2025-08" db="UniProtKB">
        <authorList>
            <consortium name="RefSeq"/>
        </authorList>
    </citation>
    <scope>IDENTIFICATION</scope>
</reference>
<accession>A0ABM1KMP1</accession>
<feature type="region of interest" description="Disordered" evidence="14">
    <location>
        <begin position="213"/>
        <end position="392"/>
    </location>
</feature>
<dbReference type="Proteomes" id="UP000694871">
    <property type="component" value="Unplaced"/>
</dbReference>
<evidence type="ECO:0000256" key="1">
    <source>
        <dbReference type="ARBA" id="ARBA00000983"/>
    </source>
</evidence>
<dbReference type="SMART" id="SM00734">
    <property type="entry name" value="ZnF_Rad18"/>
    <property type="match status" value="1"/>
</dbReference>
<dbReference type="GeneID" id="107117383"/>
<evidence type="ECO:0000256" key="5">
    <source>
        <dbReference type="ARBA" id="ARBA00022763"/>
    </source>
</evidence>
<comment type="similarity">
    <text evidence="2 13">Belongs to the FAN1 family.</text>
</comment>
<evidence type="ECO:0000256" key="10">
    <source>
        <dbReference type="ARBA" id="ARBA00023204"/>
    </source>
</evidence>
<evidence type="ECO:0000256" key="7">
    <source>
        <dbReference type="ARBA" id="ARBA00022801"/>
    </source>
</evidence>
<comment type="subcellular location">
    <subcellularLocation>
        <location evidence="13">Nucleus</location>
    </subcellularLocation>
</comment>
<dbReference type="Gene3D" id="3.40.1350.10">
    <property type="match status" value="1"/>
</dbReference>
<evidence type="ECO:0000256" key="11">
    <source>
        <dbReference type="ARBA" id="ARBA00023211"/>
    </source>
</evidence>
<dbReference type="Pfam" id="PF21315">
    <property type="entry name" value="FAN1_HTH"/>
    <property type="match status" value="1"/>
</dbReference>
<dbReference type="InterPro" id="IPR011856">
    <property type="entry name" value="tRNA_endonuc-like_dom_sf"/>
</dbReference>
<dbReference type="EC" id="3.1.4.1" evidence="13"/>
<protein>
    <recommendedName>
        <fullName evidence="13">Fanconi-associated nuclease</fullName>
        <ecNumber evidence="13">3.1.4.1</ecNumber>
    </recommendedName>
</protein>
<dbReference type="RefSeq" id="XP_015274978.1">
    <property type="nucleotide sequence ID" value="XM_015419492.1"/>
</dbReference>
<dbReference type="PANTHER" id="PTHR15749">
    <property type="entry name" value="FANCONI-ASSOCIATED NUCLEASE 1"/>
    <property type="match status" value="1"/>
</dbReference>
<dbReference type="InterPro" id="IPR033315">
    <property type="entry name" value="Fan1-like"/>
</dbReference>
<feature type="domain" description="UBZ4-type" evidence="15">
    <location>
        <begin position="54"/>
        <end position="82"/>
    </location>
</feature>
<dbReference type="Pfam" id="PF21169">
    <property type="entry name" value="Fan1_SAP"/>
    <property type="match status" value="1"/>
</dbReference>
<evidence type="ECO:0000256" key="6">
    <source>
        <dbReference type="ARBA" id="ARBA00022771"/>
    </source>
</evidence>
<evidence type="ECO:0000313" key="16">
    <source>
        <dbReference type="Proteomes" id="UP000694871"/>
    </source>
</evidence>
<keyword evidence="3 13" id="KW-0540">Nuclease</keyword>
<evidence type="ECO:0000256" key="4">
    <source>
        <dbReference type="ARBA" id="ARBA00022723"/>
    </source>
</evidence>
<keyword evidence="10 12" id="KW-0234">DNA repair</keyword>
<evidence type="ECO:0000256" key="2">
    <source>
        <dbReference type="ARBA" id="ARBA00005533"/>
    </source>
</evidence>
<feature type="compositionally biased region" description="Polar residues" evidence="14">
    <location>
        <begin position="373"/>
        <end position="382"/>
    </location>
</feature>
<comment type="cofactor">
    <cofactor evidence="13">
        <name>Mg(2+)</name>
        <dbReference type="ChEBI" id="CHEBI:18420"/>
    </cofactor>
    <cofactor evidence="13">
        <name>Mn(2+)</name>
        <dbReference type="ChEBI" id="CHEBI:29035"/>
    </cofactor>
</comment>
<evidence type="ECO:0000256" key="13">
    <source>
        <dbReference type="RuleBase" id="RU365033"/>
    </source>
</evidence>
<organism evidence="16 17">
    <name type="scientific">Gekko japonicus</name>
    <name type="common">Schlegel's Japanese gecko</name>
    <dbReference type="NCBI Taxonomy" id="146911"/>
    <lineage>
        <taxon>Eukaryota</taxon>
        <taxon>Metazoa</taxon>
        <taxon>Chordata</taxon>
        <taxon>Craniata</taxon>
        <taxon>Vertebrata</taxon>
        <taxon>Euteleostomi</taxon>
        <taxon>Lepidosauria</taxon>
        <taxon>Squamata</taxon>
        <taxon>Bifurcata</taxon>
        <taxon>Gekkota</taxon>
        <taxon>Gekkonidae</taxon>
        <taxon>Gekkoninae</taxon>
        <taxon>Gekko</taxon>
    </lineage>
</organism>
<evidence type="ECO:0000313" key="17">
    <source>
        <dbReference type="RefSeq" id="XP_015274978.1"/>
    </source>
</evidence>